<feature type="domain" description="DJ-1/PfpI" evidence="1">
    <location>
        <begin position="2"/>
        <end position="164"/>
    </location>
</feature>
<evidence type="ECO:0000259" key="1">
    <source>
        <dbReference type="Pfam" id="PF01965"/>
    </source>
</evidence>
<organism evidence="2 3">
    <name type="scientific">Ileibacterium valens</name>
    <dbReference type="NCBI Taxonomy" id="1862668"/>
    <lineage>
        <taxon>Bacteria</taxon>
        <taxon>Bacillati</taxon>
        <taxon>Bacillota</taxon>
        <taxon>Erysipelotrichia</taxon>
        <taxon>Erysipelotrichales</taxon>
        <taxon>Erysipelotrichaceae</taxon>
        <taxon>Ileibacterium</taxon>
    </lineage>
</organism>
<dbReference type="CDD" id="cd03135">
    <property type="entry name" value="GATase1_DJ-1"/>
    <property type="match status" value="1"/>
</dbReference>
<dbReference type="Pfam" id="PF01965">
    <property type="entry name" value="DJ-1_PfpI"/>
    <property type="match status" value="1"/>
</dbReference>
<dbReference type="GO" id="GO:0005737">
    <property type="term" value="C:cytoplasm"/>
    <property type="evidence" value="ECO:0007669"/>
    <property type="project" value="TreeGrafter"/>
</dbReference>
<comment type="caution">
    <text evidence="2">The sequence shown here is derived from an EMBL/GenBank/DDBJ whole genome shotgun (WGS) entry which is preliminary data.</text>
</comment>
<dbReference type="SUPFAM" id="SSF52317">
    <property type="entry name" value="Class I glutamine amidotransferase-like"/>
    <property type="match status" value="1"/>
</dbReference>
<dbReference type="InterPro" id="IPR002818">
    <property type="entry name" value="DJ-1/PfpI"/>
</dbReference>
<dbReference type="OrthoDB" id="9800516at2"/>
<protein>
    <submittedName>
        <fullName evidence="2">DJ-1 family protein</fullName>
    </submittedName>
</protein>
<dbReference type="GeneID" id="82203001"/>
<dbReference type="InterPro" id="IPR050325">
    <property type="entry name" value="Prot/Nucl_acid_deglycase"/>
</dbReference>
<dbReference type="AlphaFoldDB" id="A0A1U7NFI7"/>
<dbReference type="EMBL" id="MPJW01000142">
    <property type="protein sequence ID" value="OLU39086.1"/>
    <property type="molecule type" value="Genomic_DNA"/>
</dbReference>
<evidence type="ECO:0000313" key="3">
    <source>
        <dbReference type="Proteomes" id="UP000186341"/>
    </source>
</evidence>
<dbReference type="PANTHER" id="PTHR48094:SF12">
    <property type="entry name" value="PARKINSON DISEASE PROTEIN 7 HOMOLOG"/>
    <property type="match status" value="1"/>
</dbReference>
<accession>A0A1U7NFI7</accession>
<keyword evidence="3" id="KW-1185">Reference proteome</keyword>
<dbReference type="RefSeq" id="WP_075819778.1">
    <property type="nucleotide sequence ID" value="NZ_CAJUTZ010000034.1"/>
</dbReference>
<dbReference type="InterPro" id="IPR029062">
    <property type="entry name" value="Class_I_gatase-like"/>
</dbReference>
<dbReference type="Proteomes" id="UP000186341">
    <property type="component" value="Unassembled WGS sequence"/>
</dbReference>
<dbReference type="Gene3D" id="3.40.50.880">
    <property type="match status" value="1"/>
</dbReference>
<proteinExistence type="predicted"/>
<name>A0A1U7NFI7_9FIRM</name>
<dbReference type="PANTHER" id="PTHR48094">
    <property type="entry name" value="PROTEIN/NUCLEIC ACID DEGLYCASE DJ-1-RELATED"/>
    <property type="match status" value="1"/>
</dbReference>
<evidence type="ECO:0000313" key="2">
    <source>
        <dbReference type="EMBL" id="OLU39086.1"/>
    </source>
</evidence>
<gene>
    <name evidence="2" type="ORF">BO222_07345</name>
</gene>
<reference evidence="2 3" key="1">
    <citation type="submission" date="2016-11" db="EMBL/GenBank/DDBJ databases">
        <title>Description of two novel members of the family Erysipelotrichaceae: Ileibacterium lipovorans gen. nov., sp. nov. and Dubosiella newyorkensis, gen. nov., sp. nov.</title>
        <authorList>
            <person name="Cox L.M."/>
            <person name="Sohn J."/>
            <person name="Tyrrell K.L."/>
            <person name="Citron D.M."/>
            <person name="Lawson P.A."/>
            <person name="Patel N.B."/>
            <person name="Iizumi T."/>
            <person name="Perez-Perez G.I."/>
            <person name="Goldstein E.J."/>
            <person name="Blaser M.J."/>
        </authorList>
    </citation>
    <scope>NUCLEOTIDE SEQUENCE [LARGE SCALE GENOMIC DNA]</scope>
    <source>
        <strain evidence="2 3">NYU-BL-A3</strain>
    </source>
</reference>
<sequence>MKKAAVLVNDGFEELEMIGPYDLLKRAGVDVELVCPKGQSQVTGRSGLTFDHVKPMEGYNFDKVDLLLMPGGGHYQSLESDDRVKEVIQEVYNNPKQLLAAICASPTILGRMGLLRDRKYTCYFSMNEDFGGEFNDQDYAVTDGDLITGRSAAAAVDFGLALVRALCSEEKEKEVADSIYYQKS</sequence>